<dbReference type="EMBL" id="JBHSLC010000019">
    <property type="protein sequence ID" value="MFC5355683.1"/>
    <property type="molecule type" value="Genomic_DNA"/>
</dbReference>
<accession>A0ABW0G5L9</accession>
<dbReference type="PANTHER" id="PTHR43132">
    <property type="entry name" value="ARSENICAL RESISTANCE OPERON REPRESSOR ARSR-RELATED"/>
    <property type="match status" value="1"/>
</dbReference>
<reference evidence="6" key="1">
    <citation type="journal article" date="2019" name="Int. J. Syst. Evol. Microbiol.">
        <title>The Global Catalogue of Microorganisms (GCM) 10K type strain sequencing project: providing services to taxonomists for standard genome sequencing and annotation.</title>
        <authorList>
            <consortium name="The Broad Institute Genomics Platform"/>
            <consortium name="The Broad Institute Genome Sequencing Center for Infectious Disease"/>
            <person name="Wu L."/>
            <person name="Ma J."/>
        </authorList>
    </citation>
    <scope>NUCLEOTIDE SEQUENCE [LARGE SCALE GENOMIC DNA]</scope>
    <source>
        <strain evidence="6">CCUG 58760</strain>
    </source>
</reference>
<evidence type="ECO:0000313" key="5">
    <source>
        <dbReference type="EMBL" id="MFC5355683.1"/>
    </source>
</evidence>
<evidence type="ECO:0000259" key="4">
    <source>
        <dbReference type="PROSITE" id="PS50987"/>
    </source>
</evidence>
<evidence type="ECO:0000256" key="1">
    <source>
        <dbReference type="ARBA" id="ARBA00023015"/>
    </source>
</evidence>
<keyword evidence="2" id="KW-0238">DNA-binding</keyword>
<evidence type="ECO:0000256" key="2">
    <source>
        <dbReference type="ARBA" id="ARBA00023125"/>
    </source>
</evidence>
<name>A0ABW0G5L9_9PROT</name>
<dbReference type="InterPro" id="IPR011991">
    <property type="entry name" value="ArsR-like_HTH"/>
</dbReference>
<dbReference type="PRINTS" id="PR00778">
    <property type="entry name" value="HTHARSR"/>
</dbReference>
<protein>
    <submittedName>
        <fullName evidence="5">ArsR/SmtB family transcription factor</fullName>
    </submittedName>
</protein>
<dbReference type="SMART" id="SM00418">
    <property type="entry name" value="HTH_ARSR"/>
    <property type="match status" value="1"/>
</dbReference>
<dbReference type="PANTHER" id="PTHR43132:SF2">
    <property type="entry name" value="ARSENICAL RESISTANCE OPERON REPRESSOR ARSR-RELATED"/>
    <property type="match status" value="1"/>
</dbReference>
<proteinExistence type="predicted"/>
<keyword evidence="3" id="KW-0804">Transcription</keyword>
<organism evidence="5 6">
    <name type="scientific">Azospirillum himalayense</name>
    <dbReference type="NCBI Taxonomy" id="654847"/>
    <lineage>
        <taxon>Bacteria</taxon>
        <taxon>Pseudomonadati</taxon>
        <taxon>Pseudomonadota</taxon>
        <taxon>Alphaproteobacteria</taxon>
        <taxon>Rhodospirillales</taxon>
        <taxon>Azospirillaceae</taxon>
        <taxon>Azospirillum</taxon>
    </lineage>
</organism>
<dbReference type="InterPro" id="IPR036388">
    <property type="entry name" value="WH-like_DNA-bd_sf"/>
</dbReference>
<evidence type="ECO:0000313" key="6">
    <source>
        <dbReference type="Proteomes" id="UP001596166"/>
    </source>
</evidence>
<keyword evidence="1" id="KW-0805">Transcription regulation</keyword>
<sequence length="115" mass="11862">MNVKDVIAGLGALAQEHRLAAFRELVQQGPDGLPAGVLAERLGLAPATLSFHLSQLSNAGLVASRRQGRLIIYSVDVGRFQALLGFLTENCCQGNADLCQPHPGGRASGCAPGGG</sequence>
<dbReference type="CDD" id="cd00090">
    <property type="entry name" value="HTH_ARSR"/>
    <property type="match status" value="1"/>
</dbReference>
<dbReference type="NCBIfam" id="NF033788">
    <property type="entry name" value="HTH_metalloreg"/>
    <property type="match status" value="1"/>
</dbReference>
<dbReference type="InterPro" id="IPR051011">
    <property type="entry name" value="Metal_resp_trans_reg"/>
</dbReference>
<comment type="caution">
    <text evidence="5">The sequence shown here is derived from an EMBL/GenBank/DDBJ whole genome shotgun (WGS) entry which is preliminary data.</text>
</comment>
<dbReference type="Pfam" id="PF12840">
    <property type="entry name" value="HTH_20"/>
    <property type="match status" value="1"/>
</dbReference>
<dbReference type="PROSITE" id="PS50987">
    <property type="entry name" value="HTH_ARSR_2"/>
    <property type="match status" value="1"/>
</dbReference>
<evidence type="ECO:0000256" key="3">
    <source>
        <dbReference type="ARBA" id="ARBA00023163"/>
    </source>
</evidence>
<dbReference type="RefSeq" id="WP_376995317.1">
    <property type="nucleotide sequence ID" value="NZ_JBHSLC010000019.1"/>
</dbReference>
<dbReference type="SUPFAM" id="SSF46785">
    <property type="entry name" value="Winged helix' DNA-binding domain"/>
    <property type="match status" value="1"/>
</dbReference>
<keyword evidence="6" id="KW-1185">Reference proteome</keyword>
<dbReference type="InterPro" id="IPR001845">
    <property type="entry name" value="HTH_ArsR_DNA-bd_dom"/>
</dbReference>
<gene>
    <name evidence="5" type="ORF">ACFPMG_11760</name>
</gene>
<dbReference type="Gene3D" id="1.10.10.10">
    <property type="entry name" value="Winged helix-like DNA-binding domain superfamily/Winged helix DNA-binding domain"/>
    <property type="match status" value="1"/>
</dbReference>
<dbReference type="Proteomes" id="UP001596166">
    <property type="component" value="Unassembled WGS sequence"/>
</dbReference>
<dbReference type="InterPro" id="IPR036390">
    <property type="entry name" value="WH_DNA-bd_sf"/>
</dbReference>
<feature type="domain" description="HTH arsR-type" evidence="4">
    <location>
        <begin position="1"/>
        <end position="95"/>
    </location>
</feature>